<feature type="compositionally biased region" description="Polar residues" evidence="1">
    <location>
        <begin position="1"/>
        <end position="18"/>
    </location>
</feature>
<evidence type="ECO:0000313" key="3">
    <source>
        <dbReference type="Proteomes" id="UP001295740"/>
    </source>
</evidence>
<feature type="compositionally biased region" description="Low complexity" evidence="1">
    <location>
        <begin position="34"/>
        <end position="47"/>
    </location>
</feature>
<accession>A0AAI8VWR0</accession>
<sequence>MQPGGLNQTRSFQPSESISVHLVHPPPASPPTQTPAQSVASHSDSSSPTKLWLRTLRVKSRSSVSKEVLRLRAEYEQRRVATNLYPPGSGRRHLELDLHLGDKSYMTYWFDNGTNDGQCVRIFDGPGTRSGDILRLYQNLPTRSDHFEIDGDDIRPLNSCLDKPEDIEDDSEDVSKPVSKLPLVSVDPAKHFLKKGKYRSEIENLIRCQGGSVPGHPLSSNVIQLLGRSGDGQLVFEKLSFCWRILGHFSSLALYKSWILQLIDGLGCLHSVGIVHRDLRVAKLLFSDHGRRLVVCDLEGRWGNRSAPEIRHI</sequence>
<organism evidence="2 3">
    <name type="scientific">Anthostomella pinea</name>
    <dbReference type="NCBI Taxonomy" id="933095"/>
    <lineage>
        <taxon>Eukaryota</taxon>
        <taxon>Fungi</taxon>
        <taxon>Dikarya</taxon>
        <taxon>Ascomycota</taxon>
        <taxon>Pezizomycotina</taxon>
        <taxon>Sordariomycetes</taxon>
        <taxon>Xylariomycetidae</taxon>
        <taxon>Xylariales</taxon>
        <taxon>Xylariaceae</taxon>
        <taxon>Anthostomella</taxon>
    </lineage>
</organism>
<gene>
    <name evidence="2" type="ORF">KHLLAP_LOCUS12316</name>
</gene>
<dbReference type="AlphaFoldDB" id="A0AAI8VWR0"/>
<proteinExistence type="predicted"/>
<evidence type="ECO:0000256" key="1">
    <source>
        <dbReference type="SAM" id="MobiDB-lite"/>
    </source>
</evidence>
<feature type="region of interest" description="Disordered" evidence="1">
    <location>
        <begin position="1"/>
        <end position="47"/>
    </location>
</feature>
<dbReference type="EMBL" id="CAUWAG010000018">
    <property type="protein sequence ID" value="CAJ2511848.1"/>
    <property type="molecule type" value="Genomic_DNA"/>
</dbReference>
<reference evidence="2" key="1">
    <citation type="submission" date="2023-10" db="EMBL/GenBank/DDBJ databases">
        <authorList>
            <person name="Hackl T."/>
        </authorList>
    </citation>
    <scope>NUCLEOTIDE SEQUENCE</scope>
</reference>
<keyword evidence="3" id="KW-1185">Reference proteome</keyword>
<comment type="caution">
    <text evidence="2">The sequence shown here is derived from an EMBL/GenBank/DDBJ whole genome shotgun (WGS) entry which is preliminary data.</text>
</comment>
<dbReference type="InterPro" id="IPR011009">
    <property type="entry name" value="Kinase-like_dom_sf"/>
</dbReference>
<dbReference type="SUPFAM" id="SSF56112">
    <property type="entry name" value="Protein kinase-like (PK-like)"/>
    <property type="match status" value="1"/>
</dbReference>
<name>A0AAI8VWR0_9PEZI</name>
<feature type="compositionally biased region" description="Pro residues" evidence="1">
    <location>
        <begin position="24"/>
        <end position="33"/>
    </location>
</feature>
<evidence type="ECO:0000313" key="2">
    <source>
        <dbReference type="EMBL" id="CAJ2511848.1"/>
    </source>
</evidence>
<dbReference type="Proteomes" id="UP001295740">
    <property type="component" value="Unassembled WGS sequence"/>
</dbReference>
<dbReference type="Gene3D" id="1.10.510.10">
    <property type="entry name" value="Transferase(Phosphotransferase) domain 1"/>
    <property type="match status" value="1"/>
</dbReference>
<protein>
    <submittedName>
        <fullName evidence="2">Uu.00g074730.m01.CDS01</fullName>
    </submittedName>
</protein>